<dbReference type="RefSeq" id="WP_183789239.1">
    <property type="nucleotide sequence ID" value="NZ_JACIDU010000002.1"/>
</dbReference>
<proteinExistence type="predicted"/>
<evidence type="ECO:0000313" key="4">
    <source>
        <dbReference type="Proteomes" id="UP000584824"/>
    </source>
</evidence>
<dbReference type="SUPFAM" id="SSF48452">
    <property type="entry name" value="TPR-like"/>
    <property type="match status" value="1"/>
</dbReference>
<dbReference type="AlphaFoldDB" id="A0A7W6JYS9"/>
<dbReference type="Gene3D" id="1.25.40.10">
    <property type="entry name" value="Tetratricopeptide repeat domain"/>
    <property type="match status" value="1"/>
</dbReference>
<feature type="chain" id="PRO_5031565328" evidence="2">
    <location>
        <begin position="23"/>
        <end position="210"/>
    </location>
</feature>
<feature type="region of interest" description="Disordered" evidence="1">
    <location>
        <begin position="24"/>
        <end position="47"/>
    </location>
</feature>
<protein>
    <submittedName>
        <fullName evidence="3">Tetratricopeptide (TPR) repeat protein</fullName>
    </submittedName>
</protein>
<dbReference type="InterPro" id="IPR011990">
    <property type="entry name" value="TPR-like_helical_dom_sf"/>
</dbReference>
<evidence type="ECO:0000313" key="3">
    <source>
        <dbReference type="EMBL" id="MBB4102063.1"/>
    </source>
</evidence>
<organism evidence="3 4">
    <name type="scientific">Allorhizobium borbori</name>
    <dbReference type="NCBI Taxonomy" id="485907"/>
    <lineage>
        <taxon>Bacteria</taxon>
        <taxon>Pseudomonadati</taxon>
        <taxon>Pseudomonadota</taxon>
        <taxon>Alphaproteobacteria</taxon>
        <taxon>Hyphomicrobiales</taxon>
        <taxon>Rhizobiaceae</taxon>
        <taxon>Rhizobium/Agrobacterium group</taxon>
        <taxon>Allorhizobium</taxon>
    </lineage>
</organism>
<comment type="caution">
    <text evidence="3">The sequence shown here is derived from an EMBL/GenBank/DDBJ whole genome shotgun (WGS) entry which is preliminary data.</text>
</comment>
<sequence length="210" mass="22850">MRFLTSALVCAGLALPTIPAMAQPAAVPAPGPQQTPPADTWPAPLAAQPTEDERIDSLLGELKRERDSDKAAVIARRLWGAWNDSGSPTVNLLVKWADDAAKAKRNAAAFDFLDQAAVLEPDSVSVWTKRAVLNHEIGNDKRSMSDLNRVLVREPRHFGALAMMAEILEGSEKTEAALKAWQRYLEIYPADRDAQKKAADLSEKLAGSRA</sequence>
<keyword evidence="2" id="KW-0732">Signal</keyword>
<dbReference type="Proteomes" id="UP000584824">
    <property type="component" value="Unassembled WGS sequence"/>
</dbReference>
<evidence type="ECO:0000256" key="1">
    <source>
        <dbReference type="SAM" id="MobiDB-lite"/>
    </source>
</evidence>
<keyword evidence="4" id="KW-1185">Reference proteome</keyword>
<name>A0A7W6JYS9_9HYPH</name>
<accession>A0A7W6JYS9</accession>
<evidence type="ECO:0000256" key="2">
    <source>
        <dbReference type="SAM" id="SignalP"/>
    </source>
</evidence>
<reference evidence="3 4" key="1">
    <citation type="submission" date="2020-08" db="EMBL/GenBank/DDBJ databases">
        <title>Genomic Encyclopedia of Type Strains, Phase IV (KMG-IV): sequencing the most valuable type-strain genomes for metagenomic binning, comparative biology and taxonomic classification.</title>
        <authorList>
            <person name="Goeker M."/>
        </authorList>
    </citation>
    <scope>NUCLEOTIDE SEQUENCE [LARGE SCALE GENOMIC DNA]</scope>
    <source>
        <strain evidence="3 4">DSM 26385</strain>
    </source>
</reference>
<dbReference type="EMBL" id="JACIDU010000002">
    <property type="protein sequence ID" value="MBB4102063.1"/>
    <property type="molecule type" value="Genomic_DNA"/>
</dbReference>
<feature type="signal peptide" evidence="2">
    <location>
        <begin position="1"/>
        <end position="22"/>
    </location>
</feature>
<gene>
    <name evidence="3" type="ORF">GGQ66_000591</name>
</gene>